<proteinExistence type="predicted"/>
<organism evidence="1 2">
    <name type="scientific">Naganishia liquefaciens</name>
    <dbReference type="NCBI Taxonomy" id="104408"/>
    <lineage>
        <taxon>Eukaryota</taxon>
        <taxon>Fungi</taxon>
        <taxon>Dikarya</taxon>
        <taxon>Basidiomycota</taxon>
        <taxon>Agaricomycotina</taxon>
        <taxon>Tremellomycetes</taxon>
        <taxon>Filobasidiales</taxon>
        <taxon>Filobasidiaceae</taxon>
        <taxon>Naganishia</taxon>
    </lineage>
</organism>
<name>A0A8H3TSF6_9TREE</name>
<dbReference type="AlphaFoldDB" id="A0A8H3TSF6"/>
<dbReference type="Proteomes" id="UP000620104">
    <property type="component" value="Unassembled WGS sequence"/>
</dbReference>
<keyword evidence="2" id="KW-1185">Reference proteome</keyword>
<dbReference type="EMBL" id="BLZA01000018">
    <property type="protein sequence ID" value="GHJ86357.1"/>
    <property type="molecule type" value="Genomic_DNA"/>
</dbReference>
<sequence>MCFSALPKLRIDEHRVQLKDTLDLSITTEGLKVRVRRKHQEDLFEDLELPIEDPIRFGQCLGIKDGQAVAGLRLDGEVDERVRREW</sequence>
<evidence type="ECO:0000313" key="1">
    <source>
        <dbReference type="EMBL" id="GHJ86357.1"/>
    </source>
</evidence>
<reference evidence="1" key="1">
    <citation type="submission" date="2020-07" db="EMBL/GenBank/DDBJ databases">
        <title>Draft Genome Sequence of a Deep-Sea Yeast, Naganishia (Cryptococcus) liquefaciens strain N6.</title>
        <authorList>
            <person name="Han Y.W."/>
            <person name="Kajitani R."/>
            <person name="Morimoto H."/>
            <person name="Parhat M."/>
            <person name="Tsubouchi H."/>
            <person name="Bakenova O."/>
            <person name="Ogata M."/>
            <person name="Argunhan B."/>
            <person name="Aoki R."/>
            <person name="Kajiwara S."/>
            <person name="Itoh T."/>
            <person name="Iwasaki H."/>
        </authorList>
    </citation>
    <scope>NUCLEOTIDE SEQUENCE</scope>
    <source>
        <strain evidence="1">N6</strain>
    </source>
</reference>
<accession>A0A8H3TSF6</accession>
<evidence type="ECO:0000313" key="2">
    <source>
        <dbReference type="Proteomes" id="UP000620104"/>
    </source>
</evidence>
<protein>
    <submittedName>
        <fullName evidence="1">Uncharacterized protein</fullName>
    </submittedName>
</protein>
<gene>
    <name evidence="1" type="ORF">NliqN6_2759</name>
</gene>
<comment type="caution">
    <text evidence="1">The sequence shown here is derived from an EMBL/GenBank/DDBJ whole genome shotgun (WGS) entry which is preliminary data.</text>
</comment>